<evidence type="ECO:0000313" key="3">
    <source>
        <dbReference type="EMBL" id="JAC22956.1"/>
    </source>
</evidence>
<keyword evidence="2" id="KW-1133">Transmembrane helix</keyword>
<dbReference type="EMBL" id="GBBK01001526">
    <property type="protein sequence ID" value="JAC22956.1"/>
    <property type="molecule type" value="mRNA"/>
</dbReference>
<feature type="compositionally biased region" description="Basic and acidic residues" evidence="1">
    <location>
        <begin position="87"/>
        <end position="114"/>
    </location>
</feature>
<evidence type="ECO:0000256" key="1">
    <source>
        <dbReference type="SAM" id="MobiDB-lite"/>
    </source>
</evidence>
<evidence type="ECO:0000256" key="2">
    <source>
        <dbReference type="SAM" id="Phobius"/>
    </source>
</evidence>
<keyword evidence="2" id="KW-0812">Transmembrane</keyword>
<organism evidence="3">
    <name type="scientific">Amblyomma cajennense</name>
    <name type="common">Cayenne tick</name>
    <name type="synonym">Acarus cajennensis</name>
    <dbReference type="NCBI Taxonomy" id="34607"/>
    <lineage>
        <taxon>Eukaryota</taxon>
        <taxon>Metazoa</taxon>
        <taxon>Ecdysozoa</taxon>
        <taxon>Arthropoda</taxon>
        <taxon>Chelicerata</taxon>
        <taxon>Arachnida</taxon>
        <taxon>Acari</taxon>
        <taxon>Parasitiformes</taxon>
        <taxon>Ixodida</taxon>
        <taxon>Ixodoidea</taxon>
        <taxon>Ixodidae</taxon>
        <taxon>Amblyomminae</taxon>
        <taxon>Amblyomma</taxon>
    </lineage>
</organism>
<name>A0A023FMI9_AMBCJ</name>
<proteinExistence type="evidence at transcript level"/>
<protein>
    <submittedName>
        <fullName evidence="3">Putative conserved protein with signal anchor</fullName>
    </submittedName>
</protein>
<feature type="region of interest" description="Disordered" evidence="1">
    <location>
        <begin position="87"/>
        <end position="120"/>
    </location>
</feature>
<reference evidence="3" key="1">
    <citation type="submission" date="2014-03" db="EMBL/GenBank/DDBJ databases">
        <title>The sialotranscriptome of Amblyomma triste, Amblyomma parvum and Amblyomma cajennense ticks, uncovered by 454-based RNA-seq.</title>
        <authorList>
            <person name="Garcia G.R."/>
            <person name="Gardinassi L.G."/>
            <person name="Ribeiro J.M."/>
            <person name="Anatriello E."/>
            <person name="Ferreira B.R."/>
            <person name="Moreira H.N."/>
            <person name="Mafra C."/>
            <person name="Olegario M.M."/>
            <person name="Szabo P.J."/>
            <person name="Miranda-Santos I.K."/>
            <person name="Maruyama S.R."/>
        </authorList>
    </citation>
    <scope>NUCLEOTIDE SEQUENCE</scope>
    <source>
        <strain evidence="3">Uberlandia</strain>
        <tissue evidence="3">Salivary glands</tissue>
    </source>
</reference>
<feature type="transmembrane region" description="Helical" evidence="2">
    <location>
        <begin position="34"/>
        <end position="53"/>
    </location>
</feature>
<dbReference type="AlphaFoldDB" id="A0A023FMI9"/>
<keyword evidence="2" id="KW-0472">Membrane</keyword>
<accession>A0A023FMI9</accession>
<sequence length="120" mass="14312">MFTSLVRLATDPWSRRQNPIRVPKVTLFHRYPRVTTVFFGVLGTGILFSRFIYDAFLVDFFETDSVPQHELDLMMLLRQTKWRKEGEPPKNLEEALHEQELIREQQRREKEKHAALATRL</sequence>